<evidence type="ECO:0000256" key="4">
    <source>
        <dbReference type="PROSITE-ProRule" id="PRU00409"/>
    </source>
</evidence>
<keyword evidence="1" id="KW-0436">Ligase</keyword>
<keyword evidence="7" id="KW-1185">Reference proteome</keyword>
<sequence length="418" mass="44328">MEYAREKGDSVTLLWSSRYDFMHTPASRERAFGLADRAIEVTELHDPRAALRALHAAGVHPGGVDGVIATLHMLAGTAARLAELTGARGPSPRGVAAARDKAACRRIVDEHGLPNVRYAEVTEAGAALAAAADIGYPVVVKPVCGVGKNVTTFARSPQDVERHFQEAGARLDSLEQGFAVDLDDRYILEEVAVGPLYSVEVATDGTTCTPLVTVRRKLGLGNPVLELGSTVPCGLPPAAERELSAYAVDVCRALGLDLGLFHVEVIGTADGPRLVEVNPRIAGGTVPEVVRAATGRGLFEVLVDLYDGEPLSPDPFPVETAASHTFLAAQEDCVVRDDLPADWFEAFRPRLHSGSTSIGPGSRLLGMEGNTTTYGVIRMVAEDAVRAEAACTELREEISELLGFPMVPLAPGLLEARS</sequence>
<accession>A0ABV5PMF9</accession>
<organism evidence="6 7">
    <name type="scientific">Streptomyces cremeus</name>
    <dbReference type="NCBI Taxonomy" id="66881"/>
    <lineage>
        <taxon>Bacteria</taxon>
        <taxon>Bacillati</taxon>
        <taxon>Actinomycetota</taxon>
        <taxon>Actinomycetes</taxon>
        <taxon>Kitasatosporales</taxon>
        <taxon>Streptomycetaceae</taxon>
        <taxon>Streptomyces</taxon>
    </lineage>
</organism>
<name>A0ABV5PMF9_STRCM</name>
<dbReference type="PANTHER" id="PTHR43585">
    <property type="entry name" value="FUMIPYRROLE BIOSYNTHESIS PROTEIN C"/>
    <property type="match status" value="1"/>
</dbReference>
<dbReference type="RefSeq" id="WP_345218983.1">
    <property type="nucleotide sequence ID" value="NZ_BAAAXE010000001.1"/>
</dbReference>
<dbReference type="InterPro" id="IPR011761">
    <property type="entry name" value="ATP-grasp"/>
</dbReference>
<evidence type="ECO:0000256" key="1">
    <source>
        <dbReference type="ARBA" id="ARBA00022598"/>
    </source>
</evidence>
<dbReference type="Proteomes" id="UP001589718">
    <property type="component" value="Unassembled WGS sequence"/>
</dbReference>
<dbReference type="PANTHER" id="PTHR43585:SF2">
    <property type="entry name" value="ATP-GRASP ENZYME FSQD"/>
    <property type="match status" value="1"/>
</dbReference>
<feature type="domain" description="ATP-grasp" evidence="5">
    <location>
        <begin position="105"/>
        <end position="307"/>
    </location>
</feature>
<gene>
    <name evidence="6" type="ORF">ACFFTU_27335</name>
</gene>
<comment type="caution">
    <text evidence="6">The sequence shown here is derived from an EMBL/GenBank/DDBJ whole genome shotgun (WGS) entry which is preliminary data.</text>
</comment>
<dbReference type="PROSITE" id="PS50975">
    <property type="entry name" value="ATP_GRASP"/>
    <property type="match status" value="1"/>
</dbReference>
<dbReference type="InterPro" id="IPR052032">
    <property type="entry name" value="ATP-dep_AA_Ligase"/>
</dbReference>
<reference evidence="6 7" key="1">
    <citation type="submission" date="2024-09" db="EMBL/GenBank/DDBJ databases">
        <authorList>
            <person name="Sun Q."/>
            <person name="Mori K."/>
        </authorList>
    </citation>
    <scope>NUCLEOTIDE SEQUENCE [LARGE SCALE GENOMIC DNA]</scope>
    <source>
        <strain evidence="6 7">JCM 4362</strain>
    </source>
</reference>
<evidence type="ECO:0000259" key="5">
    <source>
        <dbReference type="PROSITE" id="PS50975"/>
    </source>
</evidence>
<evidence type="ECO:0000256" key="3">
    <source>
        <dbReference type="ARBA" id="ARBA00022840"/>
    </source>
</evidence>
<evidence type="ECO:0000313" key="7">
    <source>
        <dbReference type="Proteomes" id="UP001589718"/>
    </source>
</evidence>
<dbReference type="SMART" id="SM01209">
    <property type="entry name" value="GARS_A"/>
    <property type="match status" value="1"/>
</dbReference>
<dbReference type="EMBL" id="JBHMCR010000019">
    <property type="protein sequence ID" value="MFB9523666.1"/>
    <property type="molecule type" value="Genomic_DNA"/>
</dbReference>
<evidence type="ECO:0000256" key="2">
    <source>
        <dbReference type="ARBA" id="ARBA00022741"/>
    </source>
</evidence>
<keyword evidence="2 4" id="KW-0547">Nucleotide-binding</keyword>
<dbReference type="Gene3D" id="3.30.470.20">
    <property type="entry name" value="ATP-grasp fold, B domain"/>
    <property type="match status" value="1"/>
</dbReference>
<keyword evidence="3 4" id="KW-0067">ATP-binding</keyword>
<evidence type="ECO:0000313" key="6">
    <source>
        <dbReference type="EMBL" id="MFB9523666.1"/>
    </source>
</evidence>
<protein>
    <submittedName>
        <fullName evidence="6">Acetyl-CoA carboxylase biotin carboxylase subunit family protein</fullName>
    </submittedName>
</protein>
<dbReference type="SUPFAM" id="SSF56059">
    <property type="entry name" value="Glutathione synthetase ATP-binding domain-like"/>
    <property type="match status" value="1"/>
</dbReference>
<dbReference type="Pfam" id="PF13535">
    <property type="entry name" value="ATP-grasp_4"/>
    <property type="match status" value="1"/>
</dbReference>
<proteinExistence type="predicted"/>